<reference evidence="2 3" key="1">
    <citation type="submission" date="2019-07" db="EMBL/GenBank/DDBJ databases">
        <title>Venturia inaequalis Genome Resource.</title>
        <authorList>
            <person name="Lichtner F.J."/>
        </authorList>
    </citation>
    <scope>NUCLEOTIDE SEQUENCE [LARGE SCALE GENOMIC DNA]</scope>
    <source>
        <strain evidence="2 3">DMI_063113</strain>
    </source>
</reference>
<protein>
    <recommendedName>
        <fullName evidence="4">Hydrophobin</fullName>
    </recommendedName>
</protein>
<keyword evidence="3" id="KW-1185">Reference proteome</keyword>
<feature type="signal peptide" evidence="1">
    <location>
        <begin position="1"/>
        <end position="18"/>
    </location>
</feature>
<keyword evidence="1" id="KW-0732">Signal</keyword>
<proteinExistence type="predicted"/>
<evidence type="ECO:0000313" key="2">
    <source>
        <dbReference type="EMBL" id="KAE9993160.1"/>
    </source>
</evidence>
<evidence type="ECO:0008006" key="4">
    <source>
        <dbReference type="Google" id="ProtNLM"/>
    </source>
</evidence>
<evidence type="ECO:0000256" key="1">
    <source>
        <dbReference type="SAM" id="SignalP"/>
    </source>
</evidence>
<dbReference type="EMBL" id="WNWR01000036">
    <property type="protein sequence ID" value="KAE9993160.1"/>
    <property type="molecule type" value="Genomic_DNA"/>
</dbReference>
<dbReference type="Proteomes" id="UP000490939">
    <property type="component" value="Unassembled WGS sequence"/>
</dbReference>
<dbReference type="AlphaFoldDB" id="A0A8H3ZBB0"/>
<accession>A0A8H3ZBB0</accession>
<gene>
    <name evidence="2" type="ORF">EG327_006159</name>
</gene>
<organism evidence="2 3">
    <name type="scientific">Venturia inaequalis</name>
    <name type="common">Apple scab fungus</name>
    <dbReference type="NCBI Taxonomy" id="5025"/>
    <lineage>
        <taxon>Eukaryota</taxon>
        <taxon>Fungi</taxon>
        <taxon>Dikarya</taxon>
        <taxon>Ascomycota</taxon>
        <taxon>Pezizomycotina</taxon>
        <taxon>Dothideomycetes</taxon>
        <taxon>Pleosporomycetidae</taxon>
        <taxon>Venturiales</taxon>
        <taxon>Venturiaceae</taxon>
        <taxon>Venturia</taxon>
    </lineage>
</organism>
<comment type="caution">
    <text evidence="2">The sequence shown here is derived from an EMBL/GenBank/DDBJ whole genome shotgun (WGS) entry which is preliminary data.</text>
</comment>
<name>A0A8H3ZBB0_VENIN</name>
<evidence type="ECO:0000313" key="3">
    <source>
        <dbReference type="Proteomes" id="UP000490939"/>
    </source>
</evidence>
<sequence>MQFLTLLSLPLFLCGVLAAPSSSLSLIERGDLAVGQTGAADNFCVFKMCLNQSKTAGGPKCNVDQCLASQAGNVLMCGIAAIDPKIANKLYCASGIVNLSFNMVSFPLSILPFQPMLPGRSNN</sequence>
<feature type="chain" id="PRO_5034500422" description="Hydrophobin" evidence="1">
    <location>
        <begin position="19"/>
        <end position="123"/>
    </location>
</feature>